<sequence>MELEITQVLARFWGLVLVVSCGAALVNARARRTLLDAKETEAFTLAVGWLALVIGAAHVALYNEWTLGHAGVITFLGWITLLRAAFRLVFPAAATRATRQGRKRMAAVHAYTALALLLGIYLLLVGLGVDLP</sequence>
<keyword evidence="1" id="KW-1133">Transmembrane helix</keyword>
<evidence type="ECO:0000256" key="1">
    <source>
        <dbReference type="SAM" id="Phobius"/>
    </source>
</evidence>
<feature type="transmembrane region" description="Helical" evidence="1">
    <location>
        <begin position="67"/>
        <end position="86"/>
    </location>
</feature>
<feature type="transmembrane region" description="Helical" evidence="1">
    <location>
        <begin position="107"/>
        <end position="129"/>
    </location>
</feature>
<dbReference type="OrthoDB" id="9854457at2"/>
<dbReference type="EMBL" id="MSIE01000043">
    <property type="protein sequence ID" value="OLF15316.1"/>
    <property type="molecule type" value="Genomic_DNA"/>
</dbReference>
<organism evidence="2 3">
    <name type="scientific">Actinophytocola xanthii</name>
    <dbReference type="NCBI Taxonomy" id="1912961"/>
    <lineage>
        <taxon>Bacteria</taxon>
        <taxon>Bacillati</taxon>
        <taxon>Actinomycetota</taxon>
        <taxon>Actinomycetes</taxon>
        <taxon>Pseudonocardiales</taxon>
        <taxon>Pseudonocardiaceae</taxon>
    </lineage>
</organism>
<keyword evidence="1" id="KW-0812">Transmembrane</keyword>
<dbReference type="AlphaFoldDB" id="A0A1Q8CLS5"/>
<name>A0A1Q8CLS5_9PSEU</name>
<reference evidence="2 3" key="1">
    <citation type="submission" date="2016-12" db="EMBL/GenBank/DDBJ databases">
        <title>The draft genome sequence of Actinophytocola sp. 11-183.</title>
        <authorList>
            <person name="Wang W."/>
            <person name="Yuan L."/>
        </authorList>
    </citation>
    <scope>NUCLEOTIDE SEQUENCE [LARGE SCALE GENOMIC DNA]</scope>
    <source>
        <strain evidence="2 3">11-183</strain>
    </source>
</reference>
<comment type="caution">
    <text evidence="2">The sequence shown here is derived from an EMBL/GenBank/DDBJ whole genome shotgun (WGS) entry which is preliminary data.</text>
</comment>
<evidence type="ECO:0000313" key="3">
    <source>
        <dbReference type="Proteomes" id="UP000185596"/>
    </source>
</evidence>
<keyword evidence="3" id="KW-1185">Reference proteome</keyword>
<proteinExistence type="predicted"/>
<gene>
    <name evidence="2" type="ORF">BU204_22945</name>
</gene>
<keyword evidence="1" id="KW-0472">Membrane</keyword>
<evidence type="ECO:0000313" key="2">
    <source>
        <dbReference type="EMBL" id="OLF15316.1"/>
    </source>
</evidence>
<dbReference type="RefSeq" id="WP_075127785.1">
    <property type="nucleotide sequence ID" value="NZ_MSIE01000043.1"/>
</dbReference>
<dbReference type="Proteomes" id="UP000185596">
    <property type="component" value="Unassembled WGS sequence"/>
</dbReference>
<feature type="transmembrane region" description="Helical" evidence="1">
    <location>
        <begin position="42"/>
        <end position="61"/>
    </location>
</feature>
<protein>
    <submittedName>
        <fullName evidence="2">Uncharacterized protein</fullName>
    </submittedName>
</protein>
<accession>A0A1Q8CLS5</accession>
<feature type="transmembrane region" description="Helical" evidence="1">
    <location>
        <begin position="12"/>
        <end position="30"/>
    </location>
</feature>